<dbReference type="InterPro" id="IPR050306">
    <property type="entry name" value="PfkB_Carbo_kinase"/>
</dbReference>
<evidence type="ECO:0000256" key="3">
    <source>
        <dbReference type="ARBA" id="ARBA00022777"/>
    </source>
</evidence>
<keyword evidence="3 5" id="KW-0418">Kinase</keyword>
<sequence length="284" mass="31518">MRLVGVGDNVVDRYLNLKVMYPGGNAVNVAAHAALLGEKSAYLGRIAEDTEGKLIKESLCDLGVDLSHCEFVKDGTTKKCDVNVYEGEREFVKVDLGKNWPGAPMLKEADLIYLDTFDVIHSSCNAHMEDQIALLKRCHGVITYDFSTKDKYRTDDYLKKVCPYLDLALFSCDDRSEEEQKAFAREIHAYGAVHVLITDGDGQLFYNGSDFIRGAIAYVEPLDTMGAGDSYLAACVRELVDSGWQKGQVLSVSQMQKAMEAGKRYAAQNCLRAGGYGYPRKMME</sequence>
<dbReference type="PANTHER" id="PTHR43085:SF41">
    <property type="entry name" value="FRUCTOSELYSINE 6-KINASE"/>
    <property type="match status" value="1"/>
</dbReference>
<keyword evidence="6" id="KW-1185">Reference proteome</keyword>
<dbReference type="Proteomes" id="UP001524435">
    <property type="component" value="Unassembled WGS sequence"/>
</dbReference>
<proteinExistence type="inferred from homology"/>
<comment type="caution">
    <text evidence="5">The sequence shown here is derived from an EMBL/GenBank/DDBJ whole genome shotgun (WGS) entry which is preliminary data.</text>
</comment>
<comment type="similarity">
    <text evidence="1">Belongs to the carbohydrate kinase PfkB family.</text>
</comment>
<dbReference type="GO" id="GO:0016301">
    <property type="term" value="F:kinase activity"/>
    <property type="evidence" value="ECO:0007669"/>
    <property type="project" value="UniProtKB-KW"/>
</dbReference>
<name>A0ABT1SLJ4_9FIRM</name>
<dbReference type="PANTHER" id="PTHR43085">
    <property type="entry name" value="HEXOKINASE FAMILY MEMBER"/>
    <property type="match status" value="1"/>
</dbReference>
<accession>A0ABT1SLJ4</accession>
<evidence type="ECO:0000313" key="6">
    <source>
        <dbReference type="Proteomes" id="UP001524435"/>
    </source>
</evidence>
<gene>
    <name evidence="5" type="ORF">NE663_07440</name>
</gene>
<organism evidence="5 6">
    <name type="scientific">Massilicoli timonensis</name>
    <dbReference type="NCBI Taxonomy" id="2015901"/>
    <lineage>
        <taxon>Bacteria</taxon>
        <taxon>Bacillati</taxon>
        <taxon>Bacillota</taxon>
        <taxon>Erysipelotrichia</taxon>
        <taxon>Erysipelotrichales</taxon>
        <taxon>Erysipelotrichaceae</taxon>
        <taxon>Massilicoli</taxon>
    </lineage>
</organism>
<evidence type="ECO:0000259" key="4">
    <source>
        <dbReference type="Pfam" id="PF00294"/>
    </source>
</evidence>
<evidence type="ECO:0000313" key="5">
    <source>
        <dbReference type="EMBL" id="MCQ5122089.1"/>
    </source>
</evidence>
<dbReference type="Gene3D" id="3.40.1190.20">
    <property type="match status" value="1"/>
</dbReference>
<reference evidence="5 6" key="1">
    <citation type="submission" date="2022-06" db="EMBL/GenBank/DDBJ databases">
        <title>Isolation of gut microbiota from human fecal samples.</title>
        <authorList>
            <person name="Pamer E.G."/>
            <person name="Barat B."/>
            <person name="Waligurski E."/>
            <person name="Medina S."/>
            <person name="Paddock L."/>
            <person name="Mostad J."/>
        </authorList>
    </citation>
    <scope>NUCLEOTIDE SEQUENCE [LARGE SCALE GENOMIC DNA]</scope>
    <source>
        <strain evidence="5 6">DFI.6.1</strain>
    </source>
</reference>
<dbReference type="SUPFAM" id="SSF53613">
    <property type="entry name" value="Ribokinase-like"/>
    <property type="match status" value="1"/>
</dbReference>
<evidence type="ECO:0000256" key="2">
    <source>
        <dbReference type="ARBA" id="ARBA00022679"/>
    </source>
</evidence>
<feature type="domain" description="Carbohydrate kinase PfkB" evidence="4">
    <location>
        <begin position="19"/>
        <end position="275"/>
    </location>
</feature>
<keyword evidence="2" id="KW-0808">Transferase</keyword>
<dbReference type="EMBL" id="JANGCH010000009">
    <property type="protein sequence ID" value="MCQ5122089.1"/>
    <property type="molecule type" value="Genomic_DNA"/>
</dbReference>
<dbReference type="InterPro" id="IPR029056">
    <property type="entry name" value="Ribokinase-like"/>
</dbReference>
<dbReference type="Pfam" id="PF00294">
    <property type="entry name" value="PfkB"/>
    <property type="match status" value="1"/>
</dbReference>
<dbReference type="InterPro" id="IPR011611">
    <property type="entry name" value="PfkB_dom"/>
</dbReference>
<evidence type="ECO:0000256" key="1">
    <source>
        <dbReference type="ARBA" id="ARBA00010688"/>
    </source>
</evidence>
<protein>
    <submittedName>
        <fullName evidence="5">PfkB family carbohydrate kinase</fullName>
    </submittedName>
</protein>
<dbReference type="RefSeq" id="WP_102267818.1">
    <property type="nucleotide sequence ID" value="NZ_CALVCM010000011.1"/>
</dbReference>